<dbReference type="Pfam" id="PF14244">
    <property type="entry name" value="Retrotran_gag_3"/>
    <property type="match status" value="1"/>
</dbReference>
<feature type="region of interest" description="Disordered" evidence="1">
    <location>
        <begin position="236"/>
        <end position="299"/>
    </location>
</feature>
<evidence type="ECO:0000313" key="4">
    <source>
        <dbReference type="EMBL" id="RYN59869.1"/>
    </source>
</evidence>
<name>A0A4Q4MU00_9PLEO</name>
<dbReference type="EMBL" id="PDXA01000003">
    <property type="protein sequence ID" value="RYN59869.1"/>
    <property type="molecule type" value="Genomic_DNA"/>
</dbReference>
<feature type="compositionally biased region" description="Basic and acidic residues" evidence="1">
    <location>
        <begin position="588"/>
        <end position="601"/>
    </location>
</feature>
<evidence type="ECO:0000313" key="5">
    <source>
        <dbReference type="Proteomes" id="UP000292402"/>
    </source>
</evidence>
<feature type="region of interest" description="Disordered" evidence="1">
    <location>
        <begin position="356"/>
        <end position="396"/>
    </location>
</feature>
<sequence length="624" mass="70188">MQLQTSPRLPGVPILKLDSTGPEYSRWRRSVKFALETKDTWKYCNGTLPMPMPSPRLASSICVTETKDMQPSLLEERRSWVRKDREVKLDIFLSLAEEVMLELFEVGPPLPPSNFSSQEILEALDERFNVFSFSGYHHAFCHFLNLHIDQYASIEDFNNEFTTVLEDLIDYGHPLSNTQACSAYFSKLRCTQNPWVAKKLEDWDMLPAMPDIYNLMQESPPWACIRPLRRSSQTFPVPTISEKHPGDSWSHPQSDIPGLSNSSTASSDGSCSRQLSRQVTHSQKVAVHASDKNIEPDPQDLREAIEKLLTSAEAKHSSLKTDAPVASVCATPDWLNVPQKVAPKILSTPELPPPVISLPLRKTPTQSRARSASPRLPSESSRTLSQASLTVPTRTRRPRTADMPYKIVQPFQPLPPVRSRTPTYPPPPLSEHPAFRDRPLFPTGHAQPDLISVDYFNRPHHHSAPIYPPYQHSAYSSNSSSALSLPLQGTSESSWCYTKDNSEDTQGHYIPILTSSIFLQGRNPDIANEQSKTSLQSSSADITALPSFTSNIDDLIPPLPKKKMLRKASSSMDILKRLSGDSLLESSDEVREREEKKVREKERKRKGWTIGVNIARFTYSKGIQ</sequence>
<comment type="caution">
    <text evidence="4">The sequence shown here is derived from an EMBL/GenBank/DDBJ whole genome shotgun (WGS) entry which is preliminary data.</text>
</comment>
<organism evidence="4 5">
    <name type="scientific">Alternaria tenuissima</name>
    <dbReference type="NCBI Taxonomy" id="119927"/>
    <lineage>
        <taxon>Eukaryota</taxon>
        <taxon>Fungi</taxon>
        <taxon>Dikarya</taxon>
        <taxon>Ascomycota</taxon>
        <taxon>Pezizomycotina</taxon>
        <taxon>Dothideomycetes</taxon>
        <taxon>Pleosporomycetidae</taxon>
        <taxon>Pleosporales</taxon>
        <taxon>Pleosporineae</taxon>
        <taxon>Pleosporaceae</taxon>
        <taxon>Alternaria</taxon>
        <taxon>Alternaria sect. Alternaria</taxon>
        <taxon>Alternaria alternata complex</taxon>
    </lineage>
</organism>
<reference evidence="3" key="1">
    <citation type="submission" date="2017-10" db="EMBL/GenBank/DDBJ databases">
        <authorList>
            <person name="Armitage A.D."/>
            <person name="Barbara D.J."/>
            <person name="Woodhall J.W."/>
            <person name="Sreenivasaprasad S."/>
            <person name="Lane C.R."/>
            <person name="Clarkson J.P."/>
            <person name="Harrison R.J."/>
        </authorList>
    </citation>
    <scope>NUCLEOTIDE SEQUENCE</scope>
    <source>
        <strain evidence="3">FERA 1164</strain>
    </source>
</reference>
<gene>
    <name evidence="4" type="ORF">AA0114_g1265</name>
    <name evidence="3" type="ORF">AA0115_g190</name>
</gene>
<feature type="domain" description="Retrotransposon Copia-like N-terminal" evidence="2">
    <location>
        <begin position="10"/>
        <end position="51"/>
    </location>
</feature>
<accession>A0A4Q4MU00</accession>
<feature type="compositionally biased region" description="Basic and acidic residues" evidence="1">
    <location>
        <begin position="289"/>
        <end position="299"/>
    </location>
</feature>
<evidence type="ECO:0000256" key="1">
    <source>
        <dbReference type="SAM" id="MobiDB-lite"/>
    </source>
</evidence>
<dbReference type="InterPro" id="IPR029472">
    <property type="entry name" value="Copia-like_N"/>
</dbReference>
<feature type="compositionally biased region" description="Polar residues" evidence="1">
    <location>
        <begin position="259"/>
        <end position="283"/>
    </location>
</feature>
<evidence type="ECO:0000259" key="2">
    <source>
        <dbReference type="Pfam" id="PF14244"/>
    </source>
</evidence>
<reference evidence="4" key="3">
    <citation type="journal article" date="2019" name="J. ISSAAS">
        <title>Genomics, evolutionary history and diagnostics of the Alternaria alternata species group including apple and Asian pear pathotypes.</title>
        <authorList>
            <person name="Armitage A.D."/>
            <person name="Cockerton H.M."/>
            <person name="Sreenivasaprasad S."/>
            <person name="Woodhall J."/>
            <person name="Lane C."/>
            <person name="Harrison R.J."/>
            <person name="Clarkson J.P."/>
        </authorList>
    </citation>
    <scope>NUCLEOTIDE SEQUENCE</scope>
    <source>
        <strain evidence="4">FERA 1082</strain>
    </source>
</reference>
<dbReference type="AlphaFoldDB" id="A0A4Q4MU00"/>
<evidence type="ECO:0000313" key="3">
    <source>
        <dbReference type="EMBL" id="RYN38789.1"/>
    </source>
</evidence>
<dbReference type="Proteomes" id="UP000292402">
    <property type="component" value="Unassembled WGS sequence"/>
</dbReference>
<reference evidence="3 5" key="2">
    <citation type="journal article" date="2019" name="bioRxiv">
        <title>Genomics, evolutionary history and diagnostics of the Alternaria alternata species group including apple and Asian pear pathotypes.</title>
        <authorList>
            <person name="Armitage A.D."/>
            <person name="Cockerton H.M."/>
            <person name="Sreenivasaprasad S."/>
            <person name="Woodhall J.W."/>
            <person name="Lane C.R."/>
            <person name="Harrison R.J."/>
            <person name="Clarkson J.P."/>
        </authorList>
    </citation>
    <scope>NUCLEOTIDE SEQUENCE [LARGE SCALE GENOMIC DNA]</scope>
    <source>
        <strain evidence="5">FERA 1082</strain>
        <strain evidence="3">FERA 1164</strain>
    </source>
</reference>
<proteinExistence type="predicted"/>
<dbReference type="Proteomes" id="UP000292340">
    <property type="component" value="Unassembled WGS sequence"/>
</dbReference>
<feature type="compositionally biased region" description="Low complexity" evidence="1">
    <location>
        <begin position="367"/>
        <end position="382"/>
    </location>
</feature>
<dbReference type="EMBL" id="PDXB01000001">
    <property type="protein sequence ID" value="RYN38789.1"/>
    <property type="molecule type" value="Genomic_DNA"/>
</dbReference>
<feature type="region of interest" description="Disordered" evidence="1">
    <location>
        <begin position="584"/>
        <end position="603"/>
    </location>
</feature>
<protein>
    <recommendedName>
        <fullName evidence="2">Retrotransposon Copia-like N-terminal domain-containing protein</fullName>
    </recommendedName>
</protein>